<feature type="transmembrane region" description="Helical" evidence="1">
    <location>
        <begin position="26"/>
        <end position="46"/>
    </location>
</feature>
<feature type="transmembrane region" description="Helical" evidence="1">
    <location>
        <begin position="52"/>
        <end position="68"/>
    </location>
</feature>
<gene>
    <name evidence="2" type="ORF">GCM10023321_71690</name>
</gene>
<dbReference type="EMBL" id="BAABJP010000051">
    <property type="protein sequence ID" value="GAA5172188.1"/>
    <property type="molecule type" value="Genomic_DNA"/>
</dbReference>
<evidence type="ECO:0000313" key="3">
    <source>
        <dbReference type="Proteomes" id="UP001428817"/>
    </source>
</evidence>
<keyword evidence="1" id="KW-0812">Transmembrane</keyword>
<dbReference type="Pfam" id="PF11292">
    <property type="entry name" value="DUF3093"/>
    <property type="match status" value="1"/>
</dbReference>
<dbReference type="Proteomes" id="UP001428817">
    <property type="component" value="Unassembled WGS sequence"/>
</dbReference>
<evidence type="ECO:0000313" key="2">
    <source>
        <dbReference type="EMBL" id="GAA5172188.1"/>
    </source>
</evidence>
<reference evidence="3" key="1">
    <citation type="journal article" date="2019" name="Int. J. Syst. Evol. Microbiol.">
        <title>The Global Catalogue of Microorganisms (GCM) 10K type strain sequencing project: providing services to taxonomists for standard genome sequencing and annotation.</title>
        <authorList>
            <consortium name="The Broad Institute Genomics Platform"/>
            <consortium name="The Broad Institute Genome Sequencing Center for Infectious Disease"/>
            <person name="Wu L."/>
            <person name="Ma J."/>
        </authorList>
    </citation>
    <scope>NUCLEOTIDE SEQUENCE [LARGE SCALE GENOMIC DNA]</scope>
    <source>
        <strain evidence="3">JCM 18303</strain>
    </source>
</reference>
<keyword evidence="1" id="KW-1133">Transmembrane helix</keyword>
<dbReference type="RefSeq" id="WP_345703421.1">
    <property type="nucleotide sequence ID" value="NZ_BAABJP010000051.1"/>
</dbReference>
<proteinExistence type="predicted"/>
<sequence length="168" mass="18728">MSQIRGAAKRAPSGAVRFDERLSVPWWWWPSPLIVIGLLEISVLLGHPEVPWWIPAALLLPLAAWWLVRLGRTRVTLTETGDGEQVLRVGPATLPTRFVTEARAVAPAEKRVQLGPELDPSAYLVHRAWIGPMVRLTLDDPADPTPYWLFSVRRAEALVKCLRTGASD</sequence>
<keyword evidence="3" id="KW-1185">Reference proteome</keyword>
<accession>A0ABP9R7R2</accession>
<comment type="caution">
    <text evidence="2">The sequence shown here is derived from an EMBL/GenBank/DDBJ whole genome shotgun (WGS) entry which is preliminary data.</text>
</comment>
<evidence type="ECO:0000256" key="1">
    <source>
        <dbReference type="SAM" id="Phobius"/>
    </source>
</evidence>
<dbReference type="InterPro" id="IPR021443">
    <property type="entry name" value="DUF3093"/>
</dbReference>
<organism evidence="2 3">
    <name type="scientific">Pseudonocardia eucalypti</name>
    <dbReference type="NCBI Taxonomy" id="648755"/>
    <lineage>
        <taxon>Bacteria</taxon>
        <taxon>Bacillati</taxon>
        <taxon>Actinomycetota</taxon>
        <taxon>Actinomycetes</taxon>
        <taxon>Pseudonocardiales</taxon>
        <taxon>Pseudonocardiaceae</taxon>
        <taxon>Pseudonocardia</taxon>
    </lineage>
</organism>
<keyword evidence="1" id="KW-0472">Membrane</keyword>
<name>A0ABP9R7R2_9PSEU</name>
<protein>
    <submittedName>
        <fullName evidence="2">DUF3093 domain-containing protein</fullName>
    </submittedName>
</protein>